<keyword evidence="6" id="KW-1185">Reference proteome</keyword>
<dbReference type="Proteomes" id="UP000483004">
    <property type="component" value="Unassembled WGS sequence"/>
</dbReference>
<dbReference type="InterPro" id="IPR000683">
    <property type="entry name" value="Gfo/Idh/MocA-like_OxRdtase_N"/>
</dbReference>
<comment type="caution">
    <text evidence="5">The sequence shown here is derived from an EMBL/GenBank/DDBJ whole genome shotgun (WGS) entry which is preliminary data.</text>
</comment>
<proteinExistence type="inferred from homology"/>
<dbReference type="SUPFAM" id="SSF55347">
    <property type="entry name" value="Glyceraldehyde-3-phosphate dehydrogenase-like, C-terminal domain"/>
    <property type="match status" value="1"/>
</dbReference>
<dbReference type="OrthoDB" id="9815825at2"/>
<dbReference type="Pfam" id="PF22725">
    <property type="entry name" value="GFO_IDH_MocA_C3"/>
    <property type="match status" value="1"/>
</dbReference>
<dbReference type="GO" id="GO:0000166">
    <property type="term" value="F:nucleotide binding"/>
    <property type="evidence" value="ECO:0007669"/>
    <property type="project" value="InterPro"/>
</dbReference>
<evidence type="ECO:0000256" key="1">
    <source>
        <dbReference type="ARBA" id="ARBA00010928"/>
    </source>
</evidence>
<accession>A0A6L3VX71</accession>
<dbReference type="GO" id="GO:0016491">
    <property type="term" value="F:oxidoreductase activity"/>
    <property type="evidence" value="ECO:0007669"/>
    <property type="project" value="UniProtKB-KW"/>
</dbReference>
<dbReference type="InterPro" id="IPR036291">
    <property type="entry name" value="NAD(P)-bd_dom_sf"/>
</dbReference>
<dbReference type="Pfam" id="PF01408">
    <property type="entry name" value="GFO_IDH_MocA"/>
    <property type="match status" value="1"/>
</dbReference>
<dbReference type="EMBL" id="WBMR01000037">
    <property type="protein sequence ID" value="KAB2381581.1"/>
    <property type="molecule type" value="Genomic_DNA"/>
</dbReference>
<sequence length="334" mass="35851">MTREKAVLRVGVIGCADIARRRAIPALRADPRVRLVAVASRSEAKAREFAAEFGCAAVTGYADLLARPDIDAVYVPLPSGLHDEWAGKALRAGKHVLAEKPLTTGAAATERLVATARDRGLALMENFMFVHHAQHREVLGLVADGAIGEVRALHAAFTIPRRPDGDIRYQADLGGGALLDVAGYPIRAARLLLRGPLSVTGAVLRHDPALGVDMGGAALLRSADGVTAHLTFGLENAYRCFYELWGTEGTLRLDRAFTPPADHKPLIRIERADGVQEITLAPDDQFAGSVRRFADLALSGEGRARWAQDALRQAELVEEIRRSATVVTGGRRGA</sequence>
<dbReference type="PANTHER" id="PTHR22604">
    <property type="entry name" value="OXIDOREDUCTASES"/>
    <property type="match status" value="1"/>
</dbReference>
<evidence type="ECO:0000313" key="6">
    <source>
        <dbReference type="Proteomes" id="UP000483004"/>
    </source>
</evidence>
<name>A0A6L3VX71_9ACTN</name>
<dbReference type="PANTHER" id="PTHR22604:SF105">
    <property type="entry name" value="TRANS-1,2-DIHYDROBENZENE-1,2-DIOL DEHYDROGENASE"/>
    <property type="match status" value="1"/>
</dbReference>
<evidence type="ECO:0000259" key="4">
    <source>
        <dbReference type="Pfam" id="PF22725"/>
    </source>
</evidence>
<evidence type="ECO:0000313" key="5">
    <source>
        <dbReference type="EMBL" id="KAB2381581.1"/>
    </source>
</evidence>
<feature type="domain" description="GFO/IDH/MocA-like oxidoreductase" evidence="4">
    <location>
        <begin position="136"/>
        <end position="252"/>
    </location>
</feature>
<organism evidence="5 6">
    <name type="scientific">Actinomadura montaniterrae</name>
    <dbReference type="NCBI Taxonomy" id="1803903"/>
    <lineage>
        <taxon>Bacteria</taxon>
        <taxon>Bacillati</taxon>
        <taxon>Actinomycetota</taxon>
        <taxon>Actinomycetes</taxon>
        <taxon>Streptosporangiales</taxon>
        <taxon>Thermomonosporaceae</taxon>
        <taxon>Actinomadura</taxon>
    </lineage>
</organism>
<dbReference type="AlphaFoldDB" id="A0A6L3VX71"/>
<keyword evidence="2" id="KW-0560">Oxidoreductase</keyword>
<comment type="similarity">
    <text evidence="1">Belongs to the Gfo/Idh/MocA family.</text>
</comment>
<feature type="domain" description="Gfo/Idh/MocA-like oxidoreductase N-terminal" evidence="3">
    <location>
        <begin position="8"/>
        <end position="127"/>
    </location>
</feature>
<dbReference type="InterPro" id="IPR055170">
    <property type="entry name" value="GFO_IDH_MocA-like_dom"/>
</dbReference>
<dbReference type="RefSeq" id="WP_151540828.1">
    <property type="nucleotide sequence ID" value="NZ_WBMR01000037.1"/>
</dbReference>
<dbReference type="Gene3D" id="3.30.360.10">
    <property type="entry name" value="Dihydrodipicolinate Reductase, domain 2"/>
    <property type="match status" value="1"/>
</dbReference>
<dbReference type="SUPFAM" id="SSF51735">
    <property type="entry name" value="NAD(P)-binding Rossmann-fold domains"/>
    <property type="match status" value="1"/>
</dbReference>
<reference evidence="5 6" key="1">
    <citation type="submission" date="2019-09" db="EMBL/GenBank/DDBJ databases">
        <title>Actinomadura physcomitrii sp. nov., a novel actinomycete isolated from moss [Physcomitrium sphaericum (Ludw) Fuernr].</title>
        <authorList>
            <person name="Liu C."/>
            <person name="Zhuang X."/>
        </authorList>
    </citation>
    <scope>NUCLEOTIDE SEQUENCE [LARGE SCALE GENOMIC DNA]</scope>
    <source>
        <strain evidence="5 6">CYP1-1B</strain>
    </source>
</reference>
<protein>
    <submittedName>
        <fullName evidence="5">Gfo/Idh/MocA family oxidoreductase</fullName>
    </submittedName>
</protein>
<dbReference type="Gene3D" id="3.40.50.720">
    <property type="entry name" value="NAD(P)-binding Rossmann-like Domain"/>
    <property type="match status" value="1"/>
</dbReference>
<evidence type="ECO:0000259" key="3">
    <source>
        <dbReference type="Pfam" id="PF01408"/>
    </source>
</evidence>
<dbReference type="InterPro" id="IPR050984">
    <property type="entry name" value="Gfo/Idh/MocA_domain"/>
</dbReference>
<gene>
    <name evidence="5" type="ORF">F9B16_15815</name>
</gene>
<evidence type="ECO:0000256" key="2">
    <source>
        <dbReference type="ARBA" id="ARBA00023002"/>
    </source>
</evidence>